<feature type="region of interest" description="Disordered" evidence="1">
    <location>
        <begin position="360"/>
        <end position="385"/>
    </location>
</feature>
<accession>A0A3S1B7Q6</accession>
<gene>
    <name evidence="2" type="ORF">EGW08_010480</name>
</gene>
<organism evidence="2 3">
    <name type="scientific">Elysia chlorotica</name>
    <name type="common">Eastern emerald elysia</name>
    <name type="synonym">Sea slug</name>
    <dbReference type="NCBI Taxonomy" id="188477"/>
    <lineage>
        <taxon>Eukaryota</taxon>
        <taxon>Metazoa</taxon>
        <taxon>Spiralia</taxon>
        <taxon>Lophotrochozoa</taxon>
        <taxon>Mollusca</taxon>
        <taxon>Gastropoda</taxon>
        <taxon>Heterobranchia</taxon>
        <taxon>Euthyneura</taxon>
        <taxon>Panpulmonata</taxon>
        <taxon>Sacoglossa</taxon>
        <taxon>Placobranchoidea</taxon>
        <taxon>Plakobranchidae</taxon>
        <taxon>Elysia</taxon>
    </lineage>
</organism>
<name>A0A3S1B7Q6_ELYCH</name>
<protein>
    <submittedName>
        <fullName evidence="2">Uncharacterized protein</fullName>
    </submittedName>
</protein>
<dbReference type="AlphaFoldDB" id="A0A3S1B7Q6"/>
<dbReference type="OrthoDB" id="10065076at2759"/>
<evidence type="ECO:0000256" key="1">
    <source>
        <dbReference type="SAM" id="MobiDB-lite"/>
    </source>
</evidence>
<feature type="region of interest" description="Disordered" evidence="1">
    <location>
        <begin position="112"/>
        <end position="151"/>
    </location>
</feature>
<reference evidence="2 3" key="1">
    <citation type="submission" date="2019-01" db="EMBL/GenBank/DDBJ databases">
        <title>A draft genome assembly of the solar-powered sea slug Elysia chlorotica.</title>
        <authorList>
            <person name="Cai H."/>
            <person name="Li Q."/>
            <person name="Fang X."/>
            <person name="Li J."/>
            <person name="Curtis N.E."/>
            <person name="Altenburger A."/>
            <person name="Shibata T."/>
            <person name="Feng M."/>
            <person name="Maeda T."/>
            <person name="Schwartz J.A."/>
            <person name="Shigenobu S."/>
            <person name="Lundholm N."/>
            <person name="Nishiyama T."/>
            <person name="Yang H."/>
            <person name="Hasebe M."/>
            <person name="Li S."/>
            <person name="Pierce S.K."/>
            <person name="Wang J."/>
        </authorList>
    </citation>
    <scope>NUCLEOTIDE SEQUENCE [LARGE SCALE GENOMIC DNA]</scope>
    <source>
        <strain evidence="2">EC2010</strain>
        <tissue evidence="2">Whole organism of an adult</tissue>
    </source>
</reference>
<feature type="compositionally biased region" description="Polar residues" evidence="1">
    <location>
        <begin position="360"/>
        <end position="383"/>
    </location>
</feature>
<feature type="compositionally biased region" description="Polar residues" evidence="1">
    <location>
        <begin position="164"/>
        <end position="179"/>
    </location>
</feature>
<feature type="region of interest" description="Disordered" evidence="1">
    <location>
        <begin position="163"/>
        <end position="197"/>
    </location>
</feature>
<keyword evidence="3" id="KW-1185">Reference proteome</keyword>
<dbReference type="Proteomes" id="UP000271974">
    <property type="component" value="Unassembled WGS sequence"/>
</dbReference>
<proteinExistence type="predicted"/>
<sequence>MHDHGSPANSLKSDISSPQEIRSLDISSMMSETKQLHSTYPLSHHFQLHQQEPSLSQTLLHSTHSHHHESLLYEYMCSQQQQHRINEQQYVHQTSSEQQTLLNSVQMQQHILQQQQQQHHQQHQHQQQMSYQYREQCENQGTPHSLQQTELQEERNQLEHLKQTIPNLQVRQDPVSTSDETTRGTPGDSASFQDMDDVDDDILDDEEEEDLRMYYEQCKQTLLQKHPNVASELLTFAETASMDIQKFFGRTKGEEDACDVYEDKWAATKSGRELYYADLIRIAQGGDTEPSSSSKSKKGTSFSSTRVSPSTPSSSASYTSSLSPLGTDILDSRTRYSGRRDDSIGMGALSDLFEYGLPELSSNQVTRNKPPSSSRTRNPSAQRSRVCGNRITPKMRERSFPKSFWKEPTYNISVGCGMNTLTNMDNPHMIPPMSNSKLPDFSDLMESWQGSVEALVNNGHSRDLVVESALEHQQ</sequence>
<evidence type="ECO:0000313" key="3">
    <source>
        <dbReference type="Proteomes" id="UP000271974"/>
    </source>
</evidence>
<feature type="compositionally biased region" description="Polar residues" evidence="1">
    <location>
        <begin position="129"/>
        <end position="150"/>
    </location>
</feature>
<dbReference type="EMBL" id="RQTK01000321">
    <property type="protein sequence ID" value="RUS81788.1"/>
    <property type="molecule type" value="Genomic_DNA"/>
</dbReference>
<evidence type="ECO:0000313" key="2">
    <source>
        <dbReference type="EMBL" id="RUS81788.1"/>
    </source>
</evidence>
<feature type="compositionally biased region" description="Low complexity" evidence="1">
    <location>
        <begin position="112"/>
        <end position="128"/>
    </location>
</feature>
<comment type="caution">
    <text evidence="2">The sequence shown here is derived from an EMBL/GenBank/DDBJ whole genome shotgun (WGS) entry which is preliminary data.</text>
</comment>
<feature type="compositionally biased region" description="Low complexity" evidence="1">
    <location>
        <begin position="291"/>
        <end position="324"/>
    </location>
</feature>
<feature type="region of interest" description="Disordered" evidence="1">
    <location>
        <begin position="285"/>
        <end position="324"/>
    </location>
</feature>